<dbReference type="EMBL" id="CM047903">
    <property type="protein sequence ID" value="KAJ0092775.1"/>
    <property type="molecule type" value="Genomic_DNA"/>
</dbReference>
<comment type="caution">
    <text evidence="1">The sequence shown here is derived from an EMBL/GenBank/DDBJ whole genome shotgun (WGS) entry which is preliminary data.</text>
</comment>
<sequence>MATPLHKMILPYNRYRQEAFPFKYPTRTPIRAIKLPFPWLKRREDRELTCIKGRVSSKNDSYMVSELEREKEKEDNEEIIIGKEGRSKLADSWLEIHGADNWEGMLDPLDPLLRSELIRYGEMAQACYDAFDSETFSKYCGSCKFTPAKFFECLGLMQHGYEVTSYLYASGNINLPDLFQRSVCPEAWSQTANWIGYVAVSNDKMPISLKKIPCPDPRVRVESGFLDLYTNKNKSCQFCKNSAREQILAEAKRLIQQYKDENLSITITGHSLGSALAILSAYDIAETGIDVMDSGKIVPTCVFSFSGPRVGNIRFKEAA</sequence>
<proteinExistence type="predicted"/>
<name>A0ACC1B1H9_9ROSI</name>
<accession>A0ACC1B1H9</accession>
<reference evidence="2" key="1">
    <citation type="journal article" date="2023" name="G3 (Bethesda)">
        <title>Genome assembly and association tests identify interacting loci associated with vigor, precocity, and sex in interspecific pistachio rootstocks.</title>
        <authorList>
            <person name="Palmer W."/>
            <person name="Jacygrad E."/>
            <person name="Sagayaradj S."/>
            <person name="Cavanaugh K."/>
            <person name="Han R."/>
            <person name="Bertier L."/>
            <person name="Beede B."/>
            <person name="Kafkas S."/>
            <person name="Golino D."/>
            <person name="Preece J."/>
            <person name="Michelmore R."/>
        </authorList>
    </citation>
    <scope>NUCLEOTIDE SEQUENCE [LARGE SCALE GENOMIC DNA]</scope>
</reference>
<dbReference type="Proteomes" id="UP001164250">
    <property type="component" value="Chromosome 7"/>
</dbReference>
<protein>
    <submittedName>
        <fullName evidence="1">Uncharacterized protein</fullName>
    </submittedName>
</protein>
<evidence type="ECO:0000313" key="1">
    <source>
        <dbReference type="EMBL" id="KAJ0092775.1"/>
    </source>
</evidence>
<organism evidence="1 2">
    <name type="scientific">Pistacia atlantica</name>
    <dbReference type="NCBI Taxonomy" id="434234"/>
    <lineage>
        <taxon>Eukaryota</taxon>
        <taxon>Viridiplantae</taxon>
        <taxon>Streptophyta</taxon>
        <taxon>Embryophyta</taxon>
        <taxon>Tracheophyta</taxon>
        <taxon>Spermatophyta</taxon>
        <taxon>Magnoliopsida</taxon>
        <taxon>eudicotyledons</taxon>
        <taxon>Gunneridae</taxon>
        <taxon>Pentapetalae</taxon>
        <taxon>rosids</taxon>
        <taxon>malvids</taxon>
        <taxon>Sapindales</taxon>
        <taxon>Anacardiaceae</taxon>
        <taxon>Pistacia</taxon>
    </lineage>
</organism>
<gene>
    <name evidence="1" type="ORF">Patl1_25242</name>
</gene>
<keyword evidence="2" id="KW-1185">Reference proteome</keyword>
<evidence type="ECO:0000313" key="2">
    <source>
        <dbReference type="Proteomes" id="UP001164250"/>
    </source>
</evidence>